<reference evidence="2 3" key="1">
    <citation type="journal article" date="2017" name="Genome Med.">
        <title>A novel Ruminococcus gnavus clade enriched in inflammatory bowel disease patients.</title>
        <authorList>
            <person name="Hall A.B."/>
            <person name="Yassour M."/>
            <person name="Sauk J."/>
            <person name="Garner A."/>
            <person name="Jiang X."/>
            <person name="Arthur T."/>
            <person name="Lagoudas G.K."/>
            <person name="Vatanen T."/>
            <person name="Fornelos N."/>
            <person name="Wilson R."/>
            <person name="Bertha M."/>
            <person name="Cohen M."/>
            <person name="Garber J."/>
            <person name="Khalili H."/>
            <person name="Gevers D."/>
            <person name="Ananthakrishnan A.N."/>
            <person name="Kugathasan S."/>
            <person name="Lander E.S."/>
            <person name="Blainey P."/>
            <person name="Vlamakis H."/>
            <person name="Xavier R.J."/>
            <person name="Huttenhower C."/>
        </authorList>
    </citation>
    <scope>NUCLEOTIDE SEQUENCE [LARGE SCALE GENOMIC DNA]</scope>
    <source>
        <strain evidence="2 3">RJX1125</strain>
    </source>
</reference>
<evidence type="ECO:0000313" key="2">
    <source>
        <dbReference type="EMBL" id="PLT72330.1"/>
    </source>
</evidence>
<proteinExistence type="predicted"/>
<evidence type="ECO:0000313" key="3">
    <source>
        <dbReference type="Proteomes" id="UP000235093"/>
    </source>
</evidence>
<organism evidence="2 3">
    <name type="scientific">Mediterraneibacter gnavus</name>
    <name type="common">Ruminococcus gnavus</name>
    <dbReference type="NCBI Taxonomy" id="33038"/>
    <lineage>
        <taxon>Bacteria</taxon>
        <taxon>Bacillati</taxon>
        <taxon>Bacillota</taxon>
        <taxon>Clostridia</taxon>
        <taxon>Lachnospirales</taxon>
        <taxon>Lachnospiraceae</taxon>
        <taxon>Mediterraneibacter</taxon>
    </lineage>
</organism>
<feature type="compositionally biased region" description="Polar residues" evidence="1">
    <location>
        <begin position="59"/>
        <end position="80"/>
    </location>
</feature>
<dbReference type="AlphaFoldDB" id="A0A2N5PB13"/>
<dbReference type="EMBL" id="NIHT01000024">
    <property type="protein sequence ID" value="PLT72330.1"/>
    <property type="molecule type" value="Genomic_DNA"/>
</dbReference>
<comment type="caution">
    <text evidence="2">The sequence shown here is derived from an EMBL/GenBank/DDBJ whole genome shotgun (WGS) entry which is preliminary data.</text>
</comment>
<evidence type="ECO:0000256" key="1">
    <source>
        <dbReference type="SAM" id="MobiDB-lite"/>
    </source>
</evidence>
<gene>
    <name evidence="2" type="ORF">CDL23_13370</name>
</gene>
<accession>A0A2N5PB13</accession>
<feature type="region of interest" description="Disordered" evidence="1">
    <location>
        <begin position="57"/>
        <end position="87"/>
    </location>
</feature>
<dbReference type="Proteomes" id="UP000235093">
    <property type="component" value="Unassembled WGS sequence"/>
</dbReference>
<sequence>MAQITLTFDSYEELVSFSEKLLSKEGGMETPVASKTVPDVEPQQAVSYGQQIAPHFPEANTSVQPKQPEQNQVIQNTTPVPSIPIAAPTYTREDLSKAAMSLMDKGMQAQLQQLIQSFGVSSLVELPAEQYGSFATAIREMGAQI</sequence>
<name>A0A2N5PB13_MEDGN</name>
<protein>
    <submittedName>
        <fullName evidence="2">Uncharacterized protein</fullName>
    </submittedName>
</protein>
<dbReference type="RefSeq" id="WP_101884239.1">
    <property type="nucleotide sequence ID" value="NZ_NIHT01000024.1"/>
</dbReference>